<comment type="caution">
    <text evidence="2">The sequence shown here is derived from an EMBL/GenBank/DDBJ whole genome shotgun (WGS) entry which is preliminary data.</text>
</comment>
<feature type="transmembrane region" description="Helical" evidence="1">
    <location>
        <begin position="153"/>
        <end position="171"/>
    </location>
</feature>
<dbReference type="AlphaFoldDB" id="A0AAU9K0C1"/>
<keyword evidence="1" id="KW-1133">Transmembrane helix</keyword>
<evidence type="ECO:0000313" key="3">
    <source>
        <dbReference type="Proteomes" id="UP001162131"/>
    </source>
</evidence>
<dbReference type="EMBL" id="CAJZBQ010000054">
    <property type="protein sequence ID" value="CAG9332491.1"/>
    <property type="molecule type" value="Genomic_DNA"/>
</dbReference>
<proteinExistence type="predicted"/>
<feature type="transmembrane region" description="Helical" evidence="1">
    <location>
        <begin position="82"/>
        <end position="104"/>
    </location>
</feature>
<keyword evidence="1" id="KW-0472">Membrane</keyword>
<evidence type="ECO:0000256" key="1">
    <source>
        <dbReference type="SAM" id="Phobius"/>
    </source>
</evidence>
<feature type="transmembrane region" description="Helical" evidence="1">
    <location>
        <begin position="7"/>
        <end position="29"/>
    </location>
</feature>
<dbReference type="Proteomes" id="UP001162131">
    <property type="component" value="Unassembled WGS sequence"/>
</dbReference>
<reference evidence="2" key="1">
    <citation type="submission" date="2021-09" db="EMBL/GenBank/DDBJ databases">
        <authorList>
            <consortium name="AG Swart"/>
            <person name="Singh M."/>
            <person name="Singh A."/>
            <person name="Seah K."/>
            <person name="Emmerich C."/>
        </authorList>
    </citation>
    <scope>NUCLEOTIDE SEQUENCE</scope>
    <source>
        <strain evidence="2">ATCC30299</strain>
    </source>
</reference>
<evidence type="ECO:0000313" key="2">
    <source>
        <dbReference type="EMBL" id="CAG9332491.1"/>
    </source>
</evidence>
<feature type="transmembrane region" description="Helical" evidence="1">
    <location>
        <begin position="124"/>
        <end position="141"/>
    </location>
</feature>
<keyword evidence="3" id="KW-1185">Reference proteome</keyword>
<organism evidence="2 3">
    <name type="scientific">Blepharisma stoltei</name>
    <dbReference type="NCBI Taxonomy" id="1481888"/>
    <lineage>
        <taxon>Eukaryota</taxon>
        <taxon>Sar</taxon>
        <taxon>Alveolata</taxon>
        <taxon>Ciliophora</taxon>
        <taxon>Postciliodesmatophora</taxon>
        <taxon>Heterotrichea</taxon>
        <taxon>Heterotrichida</taxon>
        <taxon>Blepharismidae</taxon>
        <taxon>Blepharisma</taxon>
    </lineage>
</organism>
<protein>
    <submittedName>
        <fullName evidence="2">Uncharacterized protein</fullName>
    </submittedName>
</protein>
<gene>
    <name evidence="2" type="ORF">BSTOLATCC_MIC55937</name>
</gene>
<keyword evidence="1" id="KW-0812">Transmembrane</keyword>
<name>A0AAU9K0C1_9CILI</name>
<accession>A0AAU9K0C1</accession>
<feature type="transmembrane region" description="Helical" evidence="1">
    <location>
        <begin position="49"/>
        <end position="70"/>
    </location>
</feature>
<sequence>MNWYSTIWYWWSFYSFIPLVLLTLYRLRIQESVFTLNEKALKSYTIDTIFRVLLSPMIFYYSLDSIYILMQYDRLDACNFSFLAHHLITLAGLPTAMSLPYYPWFAMAPVTWHGLLIVYPHETWLNYPYLAILLLMAYGINQKPWKDLPIYQSLGKYGLALLPTLAGLWLFSCKNDMANVL</sequence>